<sequence>MRIAQVCPRYPPYIGGVETHVSEISGRLARAGHEVTVITTDPAGRYPPESVIDGVRVLRFPAFAPGDAYYFSSALYRHMKKSRDYDVVHVHGYHAFPALLASGTKAPMFVFTPHYHGKGHTPLRNLLLKPYRLAGSRVFRRADSVICVSEFEKGLVCRDFGCDGRVKVIPNGVVKREFAGLKPAGKEKVILYVGRLEQYKGVQYAIRALRELPDYRLQIVGKGPYKEALAKEASDMGVSDRTEFLSGLTREELLRCYGSATVTIMLSKYEAYGITVAEALTAGVPTIVANGSALTEFVDGRLCRSVDLPVAPELLADMIRKAERVPYAKEILDWDDVVRRLLAVYQEG</sequence>
<reference evidence="3 4" key="1">
    <citation type="journal article" date="2006" name="Science">
        <title>Genome of rice cluster I archaea -- the key methane producers in the rice rhizosphere.</title>
        <authorList>
            <person name="Erkel C."/>
            <person name="Kube M."/>
            <person name="Reinhardt R."/>
            <person name="Liesack W."/>
        </authorList>
    </citation>
    <scope>NUCLEOTIDE SEQUENCE [LARGE SCALE GENOMIC DNA]</scope>
    <source>
        <strain evidence="4">DSM 22066 / NBRC 105507 / MRE50</strain>
    </source>
</reference>
<dbReference type="InterPro" id="IPR001296">
    <property type="entry name" value="Glyco_trans_1"/>
</dbReference>
<dbReference type="Pfam" id="PF00534">
    <property type="entry name" value="Glycos_transf_1"/>
    <property type="match status" value="1"/>
</dbReference>
<dbReference type="RefSeq" id="WP_012037016.1">
    <property type="nucleotide sequence ID" value="NC_009464.1"/>
</dbReference>
<evidence type="ECO:0000259" key="2">
    <source>
        <dbReference type="Pfam" id="PF13439"/>
    </source>
</evidence>
<gene>
    <name evidence="3" type="ORF">LRC543</name>
</gene>
<dbReference type="GO" id="GO:0016757">
    <property type="term" value="F:glycosyltransferase activity"/>
    <property type="evidence" value="ECO:0007669"/>
    <property type="project" value="UniProtKB-KW"/>
</dbReference>
<dbReference type="STRING" id="351160.LRC543"/>
<keyword evidence="3" id="KW-0808">Transferase</keyword>
<dbReference type="AlphaFoldDB" id="Q0W815"/>
<protein>
    <submittedName>
        <fullName evidence="3">Glycosyltransferase (Group 1)</fullName>
        <ecNumber evidence="3">2.4.1.-</ecNumber>
    </submittedName>
</protein>
<keyword evidence="4" id="KW-1185">Reference proteome</keyword>
<dbReference type="eggNOG" id="arCOG01403">
    <property type="taxonomic scope" value="Archaea"/>
</dbReference>
<feature type="domain" description="Glycosyl transferase family 1" evidence="1">
    <location>
        <begin position="177"/>
        <end position="322"/>
    </location>
</feature>
<feature type="domain" description="Glycosyltransferase subfamily 4-like N-terminal" evidence="2">
    <location>
        <begin position="14"/>
        <end position="173"/>
    </location>
</feature>
<dbReference type="PANTHER" id="PTHR45947">
    <property type="entry name" value="SULFOQUINOVOSYL TRANSFERASE SQD2"/>
    <property type="match status" value="1"/>
</dbReference>
<evidence type="ECO:0000313" key="3">
    <source>
        <dbReference type="EMBL" id="CAJ35478.1"/>
    </source>
</evidence>
<evidence type="ECO:0000313" key="4">
    <source>
        <dbReference type="Proteomes" id="UP000000663"/>
    </source>
</evidence>
<dbReference type="EC" id="2.4.1.-" evidence="3"/>
<dbReference type="Proteomes" id="UP000000663">
    <property type="component" value="Chromosome"/>
</dbReference>
<keyword evidence="3" id="KW-0328">Glycosyltransferase</keyword>
<dbReference type="InterPro" id="IPR050194">
    <property type="entry name" value="Glycosyltransferase_grp1"/>
</dbReference>
<accession>Q0W815</accession>
<organism evidence="3 4">
    <name type="scientific">Methanocella arvoryzae (strain DSM 22066 / NBRC 105507 / MRE50)</name>
    <dbReference type="NCBI Taxonomy" id="351160"/>
    <lineage>
        <taxon>Archaea</taxon>
        <taxon>Methanobacteriati</taxon>
        <taxon>Methanobacteriota</taxon>
        <taxon>Stenosarchaea group</taxon>
        <taxon>Methanomicrobia</taxon>
        <taxon>Methanocellales</taxon>
        <taxon>Methanocellaceae</taxon>
        <taxon>Methanocella</taxon>
    </lineage>
</organism>
<dbReference type="EMBL" id="AM114193">
    <property type="protein sequence ID" value="CAJ35478.1"/>
    <property type="molecule type" value="Genomic_DNA"/>
</dbReference>
<dbReference type="PANTHER" id="PTHR45947:SF3">
    <property type="entry name" value="SULFOQUINOVOSYL TRANSFERASE SQD2"/>
    <property type="match status" value="1"/>
</dbReference>
<proteinExistence type="predicted"/>
<name>Q0W815_METAR</name>
<dbReference type="CAZy" id="GT4">
    <property type="family name" value="Glycosyltransferase Family 4"/>
</dbReference>
<evidence type="ECO:0000259" key="1">
    <source>
        <dbReference type="Pfam" id="PF00534"/>
    </source>
</evidence>
<dbReference type="Pfam" id="PF13439">
    <property type="entry name" value="Glyco_transf_4"/>
    <property type="match status" value="1"/>
</dbReference>
<dbReference type="Gene3D" id="3.40.50.2000">
    <property type="entry name" value="Glycogen Phosphorylase B"/>
    <property type="match status" value="2"/>
</dbReference>
<dbReference type="OrthoDB" id="132546at2157"/>
<dbReference type="KEGG" id="rci:LRC543"/>
<dbReference type="SUPFAM" id="SSF53756">
    <property type="entry name" value="UDP-Glycosyltransferase/glycogen phosphorylase"/>
    <property type="match status" value="1"/>
</dbReference>
<dbReference type="InterPro" id="IPR028098">
    <property type="entry name" value="Glyco_trans_4-like_N"/>
</dbReference>
<dbReference type="CDD" id="cd03801">
    <property type="entry name" value="GT4_PimA-like"/>
    <property type="match status" value="1"/>
</dbReference>
<dbReference type="GeneID" id="5143300"/>